<evidence type="ECO:0000313" key="2">
    <source>
        <dbReference type="Proteomes" id="UP000823775"/>
    </source>
</evidence>
<gene>
    <name evidence="1" type="ORF">HAX54_030995</name>
</gene>
<feature type="non-terminal residue" evidence="1">
    <location>
        <position position="1"/>
    </location>
</feature>
<accession>A0ABS8VAK7</accession>
<dbReference type="EMBL" id="JACEIK010003896">
    <property type="protein sequence ID" value="MCD9643482.1"/>
    <property type="molecule type" value="Genomic_DNA"/>
</dbReference>
<protein>
    <submittedName>
        <fullName evidence="1">Uncharacterized protein</fullName>
    </submittedName>
</protein>
<dbReference type="Proteomes" id="UP000823775">
    <property type="component" value="Unassembled WGS sequence"/>
</dbReference>
<evidence type="ECO:0000313" key="1">
    <source>
        <dbReference type="EMBL" id="MCD9643482.1"/>
    </source>
</evidence>
<reference evidence="1 2" key="1">
    <citation type="journal article" date="2021" name="BMC Genomics">
        <title>Datura genome reveals duplications of psychoactive alkaloid biosynthetic genes and high mutation rate following tissue culture.</title>
        <authorList>
            <person name="Rajewski A."/>
            <person name="Carter-House D."/>
            <person name="Stajich J."/>
            <person name="Litt A."/>
        </authorList>
    </citation>
    <scope>NUCLEOTIDE SEQUENCE [LARGE SCALE GENOMIC DNA]</scope>
    <source>
        <strain evidence="1">AR-01</strain>
    </source>
</reference>
<name>A0ABS8VAK7_DATST</name>
<proteinExistence type="predicted"/>
<keyword evidence="2" id="KW-1185">Reference proteome</keyword>
<organism evidence="1 2">
    <name type="scientific">Datura stramonium</name>
    <name type="common">Jimsonweed</name>
    <name type="synonym">Common thornapple</name>
    <dbReference type="NCBI Taxonomy" id="4076"/>
    <lineage>
        <taxon>Eukaryota</taxon>
        <taxon>Viridiplantae</taxon>
        <taxon>Streptophyta</taxon>
        <taxon>Embryophyta</taxon>
        <taxon>Tracheophyta</taxon>
        <taxon>Spermatophyta</taxon>
        <taxon>Magnoliopsida</taxon>
        <taxon>eudicotyledons</taxon>
        <taxon>Gunneridae</taxon>
        <taxon>Pentapetalae</taxon>
        <taxon>asterids</taxon>
        <taxon>lamiids</taxon>
        <taxon>Solanales</taxon>
        <taxon>Solanaceae</taxon>
        <taxon>Solanoideae</taxon>
        <taxon>Datureae</taxon>
        <taxon>Datura</taxon>
    </lineage>
</organism>
<sequence length="74" mass="8433">AGGPHPTLHSLTKFHHFWCYGVPSPEHSEDDQSTPWRDSGRGALELPRLREDHKIFCEIEEAAHSKGPNIQEFD</sequence>
<comment type="caution">
    <text evidence="1">The sequence shown here is derived from an EMBL/GenBank/DDBJ whole genome shotgun (WGS) entry which is preliminary data.</text>
</comment>